<feature type="region of interest" description="Disordered" evidence="10">
    <location>
        <begin position="260"/>
        <end position="330"/>
    </location>
</feature>
<evidence type="ECO:0000256" key="5">
    <source>
        <dbReference type="ARBA" id="ARBA00022741"/>
    </source>
</evidence>
<keyword evidence="13" id="KW-1185">Reference proteome</keyword>
<sequence length="796" mass="89015">MWNNSSGHGHCVGEAEMAHQQPLVAVAIDKDKGSQNALKWTMDHLVTRGQTLLLVHVLHKGSSTYSSAHSSASSSPSHSGGHEDGRAKEIFLPFRCFCSLKQVNCQDVVLENQDVAKAITEFVSQSAIEKLVVGHSSKHGFVRRFKVTDIPTSISKGAPDFCTVYIVQKGKVSSVRHAVRHAPTVSPFRPQIQNNASLKREISYSNLLSGPRGESLHLNQQMLEDRESIKSPFARGGRGSLAAKSYGELTISDTDISFVSSGRPSTENAFPNSLLRHGDGRPPRLSSGSDGLDRSFELVNTPAHRSDGSASRHDFSSAFSHDSDGSSWSMEDVETEMRRLRLELKQTMDMYSTACKEALNAKQKARELHRWKMEEEQRLQEARLAEETALAVAESEKAKCKAAMEAAEASQRIAQLEAQKRISAEMKVLKESEEKKRALDALAANDMRCRKYTIEDIEVATEYFSETRKIGEGGYGPVYRCYLDHTPVAIKVLRPDAAQGRSQFQQEIEVLSCIRHPNMVLLLGACPEYGCLVYEYMANGSLDDCLFRRGNTPVLPWQLRFRIAAEIGTGLLFLHQTKPEPLVHRDLKPANILLDHNYVSKIGDVGLARLVPPSVADNVTQYRITSTAGTFCYIDPEYQQTGMLGIKSDIYSLGIMLLQLITAKPPMGLTHHVERAIENGTFEQMLDPAVLDWPVEEALSFAKMALNCAELRRKDRPDLGTVVLPELHRLRELAQGQMNHTVLGWTTSSANNSETYMTHPQLQQVQHHHHQLQEQQQQQRHHLQRELKQTSPFRMQ</sequence>
<dbReference type="Proteomes" id="UP000652761">
    <property type="component" value="Unassembled WGS sequence"/>
</dbReference>
<evidence type="ECO:0000256" key="2">
    <source>
        <dbReference type="ARBA" id="ARBA00004906"/>
    </source>
</evidence>
<feature type="coiled-coil region" evidence="9">
    <location>
        <begin position="390"/>
        <end position="426"/>
    </location>
</feature>
<dbReference type="InterPro" id="IPR014729">
    <property type="entry name" value="Rossmann-like_a/b/a_fold"/>
</dbReference>
<evidence type="ECO:0000256" key="10">
    <source>
        <dbReference type="SAM" id="MobiDB-lite"/>
    </source>
</evidence>
<evidence type="ECO:0000256" key="1">
    <source>
        <dbReference type="ARBA" id="ARBA00000900"/>
    </source>
</evidence>
<dbReference type="Pfam" id="PF00582">
    <property type="entry name" value="Usp"/>
    <property type="match status" value="1"/>
</dbReference>
<evidence type="ECO:0000256" key="4">
    <source>
        <dbReference type="ARBA" id="ARBA00022679"/>
    </source>
</evidence>
<dbReference type="Gene3D" id="1.10.510.10">
    <property type="entry name" value="Transferase(Phosphotransferase) domain 1"/>
    <property type="match status" value="1"/>
</dbReference>
<dbReference type="PANTHER" id="PTHR45647:SF132">
    <property type="entry name" value="KINASE WITH ADENINE NUCLEOTIDE ALPHA HYDROLASES-LIKE DOMAIN-CONTAINING PROTEIN"/>
    <property type="match status" value="1"/>
</dbReference>
<dbReference type="PROSITE" id="PS50011">
    <property type="entry name" value="PROTEIN_KINASE_DOM"/>
    <property type="match status" value="1"/>
</dbReference>
<dbReference type="InterPro" id="IPR006016">
    <property type="entry name" value="UspA"/>
</dbReference>
<dbReference type="EC" id="2.3.2.27" evidence="3"/>
<dbReference type="Pfam" id="PF00069">
    <property type="entry name" value="Pkinase"/>
    <property type="match status" value="1"/>
</dbReference>
<dbReference type="SMART" id="SM00220">
    <property type="entry name" value="S_TKc"/>
    <property type="match status" value="1"/>
</dbReference>
<keyword evidence="8 9" id="KW-0175">Coiled coil</keyword>
<gene>
    <name evidence="12" type="ORF">Taro_043215</name>
</gene>
<dbReference type="Gene3D" id="3.30.200.20">
    <property type="entry name" value="Phosphorylase Kinase, domain 1"/>
    <property type="match status" value="1"/>
</dbReference>
<evidence type="ECO:0000256" key="6">
    <source>
        <dbReference type="ARBA" id="ARBA00022786"/>
    </source>
</evidence>
<feature type="region of interest" description="Disordered" evidence="10">
    <location>
        <begin position="766"/>
        <end position="796"/>
    </location>
</feature>
<organism evidence="12 13">
    <name type="scientific">Colocasia esculenta</name>
    <name type="common">Wild taro</name>
    <name type="synonym">Arum esculentum</name>
    <dbReference type="NCBI Taxonomy" id="4460"/>
    <lineage>
        <taxon>Eukaryota</taxon>
        <taxon>Viridiplantae</taxon>
        <taxon>Streptophyta</taxon>
        <taxon>Embryophyta</taxon>
        <taxon>Tracheophyta</taxon>
        <taxon>Spermatophyta</taxon>
        <taxon>Magnoliopsida</taxon>
        <taxon>Liliopsida</taxon>
        <taxon>Araceae</taxon>
        <taxon>Aroideae</taxon>
        <taxon>Colocasieae</taxon>
        <taxon>Colocasia</taxon>
    </lineage>
</organism>
<comment type="pathway">
    <text evidence="2">Protein modification; protein ubiquitination.</text>
</comment>
<dbReference type="GO" id="GO:0061630">
    <property type="term" value="F:ubiquitin protein ligase activity"/>
    <property type="evidence" value="ECO:0007669"/>
    <property type="project" value="UniProtKB-EC"/>
</dbReference>
<keyword evidence="5" id="KW-0547">Nucleotide-binding</keyword>
<protein>
    <recommendedName>
        <fullName evidence="3">RING-type E3 ubiquitin transferase</fullName>
        <ecNumber evidence="3">2.3.2.27</ecNumber>
    </recommendedName>
</protein>
<dbReference type="GO" id="GO:0005524">
    <property type="term" value="F:ATP binding"/>
    <property type="evidence" value="ECO:0007669"/>
    <property type="project" value="UniProtKB-KW"/>
</dbReference>
<comment type="catalytic activity">
    <reaction evidence="1">
        <text>S-ubiquitinyl-[E2 ubiquitin-conjugating enzyme]-L-cysteine + [acceptor protein]-L-lysine = [E2 ubiquitin-conjugating enzyme]-L-cysteine + N(6)-ubiquitinyl-[acceptor protein]-L-lysine.</text>
        <dbReference type="EC" id="2.3.2.27"/>
    </reaction>
</comment>
<dbReference type="InterPro" id="IPR051348">
    <property type="entry name" value="U-box_ubiquitin_ligases"/>
</dbReference>
<evidence type="ECO:0000259" key="11">
    <source>
        <dbReference type="PROSITE" id="PS50011"/>
    </source>
</evidence>
<dbReference type="EMBL" id="NMUH01004641">
    <property type="protein sequence ID" value="MQM10322.1"/>
    <property type="molecule type" value="Genomic_DNA"/>
</dbReference>
<dbReference type="FunFam" id="3.30.200.20:FF:000162">
    <property type="entry name" value="Adenine nucleotide alpha hydrolase-like domain kinase"/>
    <property type="match status" value="1"/>
</dbReference>
<dbReference type="Gene3D" id="3.40.50.620">
    <property type="entry name" value="HUPs"/>
    <property type="match status" value="1"/>
</dbReference>
<evidence type="ECO:0000256" key="9">
    <source>
        <dbReference type="SAM" id="Coils"/>
    </source>
</evidence>
<dbReference type="InterPro" id="IPR000719">
    <property type="entry name" value="Prot_kinase_dom"/>
</dbReference>
<dbReference type="PANTHER" id="PTHR45647">
    <property type="entry name" value="OS02G0152300 PROTEIN"/>
    <property type="match status" value="1"/>
</dbReference>
<reference evidence="12" key="1">
    <citation type="submission" date="2017-07" db="EMBL/GenBank/DDBJ databases">
        <title>Taro Niue Genome Assembly and Annotation.</title>
        <authorList>
            <person name="Atibalentja N."/>
            <person name="Keating K."/>
            <person name="Fields C.J."/>
        </authorList>
    </citation>
    <scope>NUCLEOTIDE SEQUENCE</scope>
    <source>
        <strain evidence="12">Niue_2</strain>
        <tissue evidence="12">Leaf</tissue>
    </source>
</reference>
<proteinExistence type="predicted"/>
<evidence type="ECO:0000313" key="12">
    <source>
        <dbReference type="EMBL" id="MQM10322.1"/>
    </source>
</evidence>
<dbReference type="PROSITE" id="PS00108">
    <property type="entry name" value="PROTEIN_KINASE_ST"/>
    <property type="match status" value="1"/>
</dbReference>
<evidence type="ECO:0000313" key="13">
    <source>
        <dbReference type="Proteomes" id="UP000652761"/>
    </source>
</evidence>
<keyword evidence="7" id="KW-0067">ATP-binding</keyword>
<comment type="caution">
    <text evidence="12">The sequence shown here is derived from an EMBL/GenBank/DDBJ whole genome shotgun (WGS) entry which is preliminary data.</text>
</comment>
<evidence type="ECO:0000256" key="7">
    <source>
        <dbReference type="ARBA" id="ARBA00022840"/>
    </source>
</evidence>
<dbReference type="OrthoDB" id="4062651at2759"/>
<feature type="compositionally biased region" description="Low complexity" evidence="10">
    <location>
        <begin position="316"/>
        <end position="329"/>
    </location>
</feature>
<name>A0A843WIU5_COLES</name>
<dbReference type="InterPro" id="IPR008271">
    <property type="entry name" value="Ser/Thr_kinase_AS"/>
</dbReference>
<keyword evidence="4" id="KW-0808">Transferase</keyword>
<dbReference type="GO" id="GO:0004672">
    <property type="term" value="F:protein kinase activity"/>
    <property type="evidence" value="ECO:0007669"/>
    <property type="project" value="InterPro"/>
</dbReference>
<evidence type="ECO:0000256" key="3">
    <source>
        <dbReference type="ARBA" id="ARBA00012483"/>
    </source>
</evidence>
<dbReference type="AlphaFoldDB" id="A0A843WIU5"/>
<evidence type="ECO:0000256" key="8">
    <source>
        <dbReference type="ARBA" id="ARBA00023054"/>
    </source>
</evidence>
<dbReference type="InterPro" id="IPR011009">
    <property type="entry name" value="Kinase-like_dom_sf"/>
</dbReference>
<feature type="compositionally biased region" description="Polar residues" evidence="10">
    <location>
        <begin position="260"/>
        <end position="271"/>
    </location>
</feature>
<dbReference type="SUPFAM" id="SSF56112">
    <property type="entry name" value="Protein kinase-like (PK-like)"/>
    <property type="match status" value="1"/>
</dbReference>
<dbReference type="SUPFAM" id="SSF52402">
    <property type="entry name" value="Adenine nucleotide alpha hydrolases-like"/>
    <property type="match status" value="1"/>
</dbReference>
<feature type="compositionally biased region" description="Basic and acidic residues" evidence="10">
    <location>
        <begin position="304"/>
        <end position="315"/>
    </location>
</feature>
<accession>A0A843WIU5</accession>
<feature type="domain" description="Protein kinase" evidence="11">
    <location>
        <begin position="464"/>
        <end position="731"/>
    </location>
</feature>
<dbReference type="CDD" id="cd01989">
    <property type="entry name" value="USP_STK_Ubox_N"/>
    <property type="match status" value="1"/>
</dbReference>
<dbReference type="FunFam" id="1.10.510.10:FF:000498">
    <property type="entry name" value="U-box domain-containing protein 51"/>
    <property type="match status" value="1"/>
</dbReference>
<keyword evidence="6" id="KW-0833">Ubl conjugation pathway</keyword>